<dbReference type="NCBIfam" id="TIGR01222">
    <property type="entry name" value="minC"/>
    <property type="match status" value="1"/>
</dbReference>
<keyword evidence="2 6" id="KW-0132">Cell division</keyword>
<dbReference type="InterPro" id="IPR016098">
    <property type="entry name" value="CAP/MinC_C"/>
</dbReference>
<evidence type="ECO:0000256" key="3">
    <source>
        <dbReference type="ARBA" id="ARBA00023210"/>
    </source>
</evidence>
<dbReference type="HAMAP" id="MF_00267">
    <property type="entry name" value="MinC"/>
    <property type="match status" value="1"/>
</dbReference>
<gene>
    <name evidence="6 9" type="primary">minC</name>
    <name evidence="9" type="ORF">ACFQ4O_04595</name>
</gene>
<dbReference type="Pfam" id="PF03775">
    <property type="entry name" value="MinC_C"/>
    <property type="match status" value="1"/>
</dbReference>
<dbReference type="InterPro" id="IPR005526">
    <property type="entry name" value="Septum_form_inhib_MinC_C"/>
</dbReference>
<evidence type="ECO:0000256" key="1">
    <source>
        <dbReference type="ARBA" id="ARBA00006291"/>
    </source>
</evidence>
<dbReference type="InterPro" id="IPR013033">
    <property type="entry name" value="MinC"/>
</dbReference>
<dbReference type="Proteomes" id="UP001597171">
    <property type="component" value="Unassembled WGS sequence"/>
</dbReference>
<evidence type="ECO:0000256" key="2">
    <source>
        <dbReference type="ARBA" id="ARBA00022618"/>
    </source>
</evidence>
<evidence type="ECO:0000256" key="6">
    <source>
        <dbReference type="HAMAP-Rule" id="MF_00267"/>
    </source>
</evidence>
<comment type="subunit">
    <text evidence="6">Interacts with MinD and FtsZ.</text>
</comment>
<name>A0ABW3Z5Z2_9HYPH</name>
<evidence type="ECO:0000259" key="8">
    <source>
        <dbReference type="Pfam" id="PF03775"/>
    </source>
</evidence>
<keyword evidence="4 6" id="KW-0131">Cell cycle</keyword>
<dbReference type="PANTHER" id="PTHR34108:SF1">
    <property type="entry name" value="SEPTUM SITE-DETERMINING PROTEIN MINC"/>
    <property type="match status" value="1"/>
</dbReference>
<dbReference type="Gene3D" id="2.160.20.70">
    <property type="match status" value="1"/>
</dbReference>
<dbReference type="InterPro" id="IPR036145">
    <property type="entry name" value="MinC_C_sf"/>
</dbReference>
<comment type="function">
    <text evidence="5 6">Cell division inhibitor that blocks the formation of polar Z ring septums. Rapidly oscillates between the poles of the cell to destabilize FtsZ filaments that have formed before they mature into polar Z rings. Prevents FtsZ polymerization.</text>
</comment>
<accession>A0ABW3Z5Z2</accession>
<evidence type="ECO:0000313" key="10">
    <source>
        <dbReference type="Proteomes" id="UP001597171"/>
    </source>
</evidence>
<proteinExistence type="inferred from homology"/>
<sequence length="241" mass="25099">MSQPALQIVPKAAPADEPAKRQQIRFRGRSFMALVLAPEQPLEDWFKELDALAAGSPGFFGERPVVLDVATLKLSPRALAALLGELDSRKVRVIGVEGCDPKFLDGPNARLAMPVGGRAAGEISAKEAAAPTGTSLIIDHTVRSGQSVIFPNGDVTICGSVASGAEIVAAGSIHIYGALRGRAIAGSAGDAKARIFCAKLDAELLAIDGVYMTTDALDPKLKGKPARAHLEGETLRVAALD</sequence>
<organism evidence="9 10">
    <name type="scientific">Methylopila musalis</name>
    <dbReference type="NCBI Taxonomy" id="1134781"/>
    <lineage>
        <taxon>Bacteria</taxon>
        <taxon>Pseudomonadati</taxon>
        <taxon>Pseudomonadota</taxon>
        <taxon>Alphaproteobacteria</taxon>
        <taxon>Hyphomicrobiales</taxon>
        <taxon>Methylopilaceae</taxon>
        <taxon>Methylopila</taxon>
    </lineage>
</organism>
<comment type="similarity">
    <text evidence="1 6">Belongs to the MinC family.</text>
</comment>
<keyword evidence="10" id="KW-1185">Reference proteome</keyword>
<keyword evidence="3 6" id="KW-0717">Septation</keyword>
<dbReference type="SUPFAM" id="SSF63848">
    <property type="entry name" value="Cell-division inhibitor MinC, C-terminal domain"/>
    <property type="match status" value="1"/>
</dbReference>
<evidence type="ECO:0000256" key="4">
    <source>
        <dbReference type="ARBA" id="ARBA00023306"/>
    </source>
</evidence>
<dbReference type="PANTHER" id="PTHR34108">
    <property type="entry name" value="SEPTUM SITE-DETERMINING PROTEIN MINC"/>
    <property type="match status" value="1"/>
</dbReference>
<dbReference type="EMBL" id="JBHTMX010000019">
    <property type="protein sequence ID" value="MFD1331270.1"/>
    <property type="molecule type" value="Genomic_DNA"/>
</dbReference>
<feature type="region of interest" description="Disordered" evidence="7">
    <location>
        <begin position="1"/>
        <end position="20"/>
    </location>
</feature>
<dbReference type="Gene3D" id="3.30.70.260">
    <property type="match status" value="1"/>
</dbReference>
<evidence type="ECO:0000313" key="9">
    <source>
        <dbReference type="EMBL" id="MFD1331270.1"/>
    </source>
</evidence>
<evidence type="ECO:0000256" key="7">
    <source>
        <dbReference type="SAM" id="MobiDB-lite"/>
    </source>
</evidence>
<feature type="domain" description="Septum formation inhibitor MinC C-terminal" evidence="8">
    <location>
        <begin position="137"/>
        <end position="237"/>
    </location>
</feature>
<protein>
    <recommendedName>
        <fullName evidence="6">Probable septum site-determining protein MinC</fullName>
    </recommendedName>
</protein>
<evidence type="ECO:0000256" key="5">
    <source>
        <dbReference type="ARBA" id="ARBA00025606"/>
    </source>
</evidence>
<dbReference type="RefSeq" id="WP_378774474.1">
    <property type="nucleotide sequence ID" value="NZ_JBHTMX010000019.1"/>
</dbReference>
<comment type="caution">
    <text evidence="9">The sequence shown here is derived from an EMBL/GenBank/DDBJ whole genome shotgun (WGS) entry which is preliminary data.</text>
</comment>
<reference evidence="10" key="1">
    <citation type="journal article" date="2019" name="Int. J. Syst. Evol. Microbiol.">
        <title>The Global Catalogue of Microorganisms (GCM) 10K type strain sequencing project: providing services to taxonomists for standard genome sequencing and annotation.</title>
        <authorList>
            <consortium name="The Broad Institute Genomics Platform"/>
            <consortium name="The Broad Institute Genome Sequencing Center for Infectious Disease"/>
            <person name="Wu L."/>
            <person name="Ma J."/>
        </authorList>
    </citation>
    <scope>NUCLEOTIDE SEQUENCE [LARGE SCALE GENOMIC DNA]</scope>
    <source>
        <strain evidence="10">CCUG 61696</strain>
    </source>
</reference>